<sequence length="233" mass="26566">MLVSRDPLAKSQKYLSTFLGTKETRKTMPRNYDTGARLGLCTFSSEDWTIFENVHASSSRDNVKLSGFESSHRVVDDRQLAQSQRRGLELQPLNLRTMVKKKALTLSTHSGALERVARREDIIKKSYFLARKIFYDCRYHTVKGNNLDFAKKIEAISTRRSTSDIALGDSDGMEGQINKKTTKKQIVNARISVIRNSKLDNSALLASSIGIEYLERGNGLMEDKRGMNRRREW</sequence>
<reference evidence="1 2" key="1">
    <citation type="journal article" date="2019" name="Commun. Biol.">
        <title>The bagworm genome reveals a unique fibroin gene that provides high tensile strength.</title>
        <authorList>
            <person name="Kono N."/>
            <person name="Nakamura H."/>
            <person name="Ohtoshi R."/>
            <person name="Tomita M."/>
            <person name="Numata K."/>
            <person name="Arakawa K."/>
        </authorList>
    </citation>
    <scope>NUCLEOTIDE SEQUENCE [LARGE SCALE GENOMIC DNA]</scope>
</reference>
<gene>
    <name evidence="1" type="ORF">EVAR_31970_1</name>
</gene>
<protein>
    <submittedName>
        <fullName evidence="1">Uncharacterized protein</fullName>
    </submittedName>
</protein>
<evidence type="ECO:0000313" key="2">
    <source>
        <dbReference type="Proteomes" id="UP000299102"/>
    </source>
</evidence>
<comment type="caution">
    <text evidence="1">The sequence shown here is derived from an EMBL/GenBank/DDBJ whole genome shotgun (WGS) entry which is preliminary data.</text>
</comment>
<organism evidence="1 2">
    <name type="scientific">Eumeta variegata</name>
    <name type="common">Bagworm moth</name>
    <name type="synonym">Eumeta japonica</name>
    <dbReference type="NCBI Taxonomy" id="151549"/>
    <lineage>
        <taxon>Eukaryota</taxon>
        <taxon>Metazoa</taxon>
        <taxon>Ecdysozoa</taxon>
        <taxon>Arthropoda</taxon>
        <taxon>Hexapoda</taxon>
        <taxon>Insecta</taxon>
        <taxon>Pterygota</taxon>
        <taxon>Neoptera</taxon>
        <taxon>Endopterygota</taxon>
        <taxon>Lepidoptera</taxon>
        <taxon>Glossata</taxon>
        <taxon>Ditrysia</taxon>
        <taxon>Tineoidea</taxon>
        <taxon>Psychidae</taxon>
        <taxon>Oiketicinae</taxon>
        <taxon>Eumeta</taxon>
    </lineage>
</organism>
<dbReference type="EMBL" id="BGZK01000403">
    <property type="protein sequence ID" value="GBP41653.1"/>
    <property type="molecule type" value="Genomic_DNA"/>
</dbReference>
<proteinExistence type="predicted"/>
<dbReference type="AlphaFoldDB" id="A0A4C1VSI3"/>
<keyword evidence="2" id="KW-1185">Reference proteome</keyword>
<evidence type="ECO:0000313" key="1">
    <source>
        <dbReference type="EMBL" id="GBP41653.1"/>
    </source>
</evidence>
<name>A0A4C1VSI3_EUMVA</name>
<accession>A0A4C1VSI3</accession>
<dbReference type="Proteomes" id="UP000299102">
    <property type="component" value="Unassembled WGS sequence"/>
</dbReference>